<dbReference type="PANTHER" id="PTHR43278">
    <property type="entry name" value="NAD(P)H-DEPENDENT FMN-CONTAINING OXIDOREDUCTASE YWQN-RELATED"/>
    <property type="match status" value="1"/>
</dbReference>
<keyword evidence="1" id="KW-0285">Flavoprotein</keyword>
<protein>
    <submittedName>
        <fullName evidence="4">NAD(P)H dehydrogenase (Quinone)</fullName>
        <ecNumber evidence="4">1.6.5.2</ecNumber>
    </submittedName>
</protein>
<dbReference type="PANTHER" id="PTHR43278:SF4">
    <property type="entry name" value="NAD(P)H-DEPENDENT FMN-CONTAINING OXIDOREDUCTASE YWQN-RELATED"/>
    <property type="match status" value="1"/>
</dbReference>
<keyword evidence="2" id="KW-0288">FMN</keyword>
<dbReference type="InterPro" id="IPR005025">
    <property type="entry name" value="FMN_Rdtase-like_dom"/>
</dbReference>
<dbReference type="GO" id="GO:0003955">
    <property type="term" value="F:NAD(P)H dehydrogenase (quinone) activity"/>
    <property type="evidence" value="ECO:0007669"/>
    <property type="project" value="UniProtKB-EC"/>
</dbReference>
<proteinExistence type="predicted"/>
<dbReference type="PROSITE" id="PS50902">
    <property type="entry name" value="FLAVODOXIN_LIKE"/>
    <property type="match status" value="1"/>
</dbReference>
<evidence type="ECO:0000313" key="5">
    <source>
        <dbReference type="Proteomes" id="UP001519342"/>
    </source>
</evidence>
<dbReference type="Proteomes" id="UP001519342">
    <property type="component" value="Unassembled WGS sequence"/>
</dbReference>
<feature type="domain" description="Flavodoxin-like" evidence="3">
    <location>
        <begin position="6"/>
        <end position="194"/>
    </location>
</feature>
<accession>A0ABS4GGW2</accession>
<dbReference type="Gene3D" id="3.40.50.360">
    <property type="match status" value="1"/>
</dbReference>
<dbReference type="SUPFAM" id="SSF52218">
    <property type="entry name" value="Flavoproteins"/>
    <property type="match status" value="1"/>
</dbReference>
<evidence type="ECO:0000256" key="2">
    <source>
        <dbReference type="ARBA" id="ARBA00022643"/>
    </source>
</evidence>
<sequence length="194" mass="21635">MSNKKVSIIFHSVCGNNYLIAKNFYEQFKNNGADVSIYRVEDSNFESLSEQFPIAGQYKDEIMNIEVANVEKVLDSDIIVMGSPTYYGNVSGAMKSFMDSFSPCWPEAKLWGKKFFAFSTSANPEGGGDMCLNTMNIFAQHMGMVSIPVPSNLLQGVSLPAYGILHYVGDFSNIRLNENIKKAINLMVERLLII</sequence>
<reference evidence="4 5" key="1">
    <citation type="submission" date="2021-03" db="EMBL/GenBank/DDBJ databases">
        <title>Genomic Encyclopedia of Type Strains, Phase IV (KMG-IV): sequencing the most valuable type-strain genomes for metagenomic binning, comparative biology and taxonomic classification.</title>
        <authorList>
            <person name="Goeker M."/>
        </authorList>
    </citation>
    <scope>NUCLEOTIDE SEQUENCE [LARGE SCALE GENOMIC DNA]</scope>
    <source>
        <strain evidence="4 5">DSM 24004</strain>
    </source>
</reference>
<dbReference type="InterPro" id="IPR008254">
    <property type="entry name" value="Flavodoxin/NO_synth"/>
</dbReference>
<comment type="caution">
    <text evidence="4">The sequence shown here is derived from an EMBL/GenBank/DDBJ whole genome shotgun (WGS) entry which is preliminary data.</text>
</comment>
<organism evidence="4 5">
    <name type="scientific">Sedimentibacter acidaminivorans</name>
    <dbReference type="NCBI Taxonomy" id="913099"/>
    <lineage>
        <taxon>Bacteria</taxon>
        <taxon>Bacillati</taxon>
        <taxon>Bacillota</taxon>
        <taxon>Tissierellia</taxon>
        <taxon>Sedimentibacter</taxon>
    </lineage>
</organism>
<evidence type="ECO:0000313" key="4">
    <source>
        <dbReference type="EMBL" id="MBP1926928.1"/>
    </source>
</evidence>
<dbReference type="EC" id="1.6.5.2" evidence="4"/>
<keyword evidence="5" id="KW-1185">Reference proteome</keyword>
<name>A0ABS4GGW2_9FIRM</name>
<dbReference type="Pfam" id="PF03358">
    <property type="entry name" value="FMN_red"/>
    <property type="match status" value="1"/>
</dbReference>
<dbReference type="EMBL" id="JAGGKS010000009">
    <property type="protein sequence ID" value="MBP1926928.1"/>
    <property type="molecule type" value="Genomic_DNA"/>
</dbReference>
<gene>
    <name evidence="4" type="ORF">J2Z76_002800</name>
</gene>
<dbReference type="InterPro" id="IPR029039">
    <property type="entry name" value="Flavoprotein-like_sf"/>
</dbReference>
<evidence type="ECO:0000256" key="1">
    <source>
        <dbReference type="ARBA" id="ARBA00022630"/>
    </source>
</evidence>
<dbReference type="RefSeq" id="WP_209512649.1">
    <property type="nucleotide sequence ID" value="NZ_JAGGKS010000009.1"/>
</dbReference>
<evidence type="ECO:0000259" key="3">
    <source>
        <dbReference type="PROSITE" id="PS50902"/>
    </source>
</evidence>
<dbReference type="InterPro" id="IPR051796">
    <property type="entry name" value="ISF_SsuE-like"/>
</dbReference>
<keyword evidence="4" id="KW-0560">Oxidoreductase</keyword>